<dbReference type="InterPro" id="IPR044244">
    <property type="entry name" value="TTC27/Emw1"/>
</dbReference>
<evidence type="ECO:0000256" key="2">
    <source>
        <dbReference type="ARBA" id="ARBA00022803"/>
    </source>
</evidence>
<accession>X1LFA7</accession>
<keyword evidence="2" id="KW-0802">TPR repeat</keyword>
<protein>
    <submittedName>
        <fullName evidence="3">Uncharacterized protein</fullName>
    </submittedName>
</protein>
<dbReference type="PROSITE" id="PS50005">
    <property type="entry name" value="TPR"/>
    <property type="match status" value="1"/>
</dbReference>
<dbReference type="InterPro" id="IPR019734">
    <property type="entry name" value="TPR_rpt"/>
</dbReference>
<evidence type="ECO:0000313" key="3">
    <source>
        <dbReference type="EMBL" id="GAH92848.1"/>
    </source>
</evidence>
<dbReference type="SUPFAM" id="SSF48452">
    <property type="entry name" value="TPR-like"/>
    <property type="match status" value="1"/>
</dbReference>
<reference evidence="3" key="1">
    <citation type="journal article" date="2014" name="Front. Microbiol.">
        <title>High frequency of phylogenetically diverse reductive dehalogenase-homologous genes in deep subseafloor sedimentary metagenomes.</title>
        <authorList>
            <person name="Kawai M."/>
            <person name="Futagami T."/>
            <person name="Toyoda A."/>
            <person name="Takaki Y."/>
            <person name="Nishi S."/>
            <person name="Hori S."/>
            <person name="Arai W."/>
            <person name="Tsubouchi T."/>
            <person name="Morono Y."/>
            <person name="Uchiyama I."/>
            <person name="Ito T."/>
            <person name="Fujiyama A."/>
            <person name="Inagaki F."/>
            <person name="Takami H."/>
        </authorList>
    </citation>
    <scope>NUCLEOTIDE SEQUENCE</scope>
    <source>
        <strain evidence="3">Expedition CK06-06</strain>
    </source>
</reference>
<proteinExistence type="predicted"/>
<dbReference type="Pfam" id="PF13414">
    <property type="entry name" value="TPR_11"/>
    <property type="match status" value="1"/>
</dbReference>
<dbReference type="PANTHER" id="PTHR16193:SF0">
    <property type="entry name" value="TETRATRICOPEPTIDE REPEAT PROTEIN 27"/>
    <property type="match status" value="1"/>
</dbReference>
<name>X1LFA7_9ZZZZ</name>
<feature type="non-terminal residue" evidence="3">
    <location>
        <position position="62"/>
    </location>
</feature>
<dbReference type="PANTHER" id="PTHR16193">
    <property type="entry name" value="TETRATRICOPEPTIDE REPEAT PROTEIN 27"/>
    <property type="match status" value="1"/>
</dbReference>
<dbReference type="InterPro" id="IPR011990">
    <property type="entry name" value="TPR-like_helical_dom_sf"/>
</dbReference>
<evidence type="ECO:0000256" key="1">
    <source>
        <dbReference type="ARBA" id="ARBA00022737"/>
    </source>
</evidence>
<gene>
    <name evidence="3" type="ORF">S03H2_71644</name>
</gene>
<dbReference type="AlphaFoldDB" id="X1LFA7"/>
<sequence>MAIKSYKKAIELNPTFIEAWNNLGLSYTFKDDFKESIKCYEEALNLQEEDAVLYENLAFSYS</sequence>
<dbReference type="EMBL" id="BARU01048044">
    <property type="protein sequence ID" value="GAH92848.1"/>
    <property type="molecule type" value="Genomic_DNA"/>
</dbReference>
<keyword evidence="1" id="KW-0677">Repeat</keyword>
<dbReference type="PROSITE" id="PS50293">
    <property type="entry name" value="TPR_REGION"/>
    <property type="match status" value="1"/>
</dbReference>
<comment type="caution">
    <text evidence="3">The sequence shown here is derived from an EMBL/GenBank/DDBJ whole genome shotgun (WGS) entry which is preliminary data.</text>
</comment>
<dbReference type="Gene3D" id="1.25.40.10">
    <property type="entry name" value="Tetratricopeptide repeat domain"/>
    <property type="match status" value="1"/>
</dbReference>
<dbReference type="SMART" id="SM00028">
    <property type="entry name" value="TPR"/>
    <property type="match status" value="1"/>
</dbReference>
<organism evidence="3">
    <name type="scientific">marine sediment metagenome</name>
    <dbReference type="NCBI Taxonomy" id="412755"/>
    <lineage>
        <taxon>unclassified sequences</taxon>
        <taxon>metagenomes</taxon>
        <taxon>ecological metagenomes</taxon>
    </lineage>
</organism>